<evidence type="ECO:0008006" key="3">
    <source>
        <dbReference type="Google" id="ProtNLM"/>
    </source>
</evidence>
<proteinExistence type="predicted"/>
<organism evidence="1 2">
    <name type="scientific">Kaustia mangrovi</name>
    <dbReference type="NCBI Taxonomy" id="2593653"/>
    <lineage>
        <taxon>Bacteria</taxon>
        <taxon>Pseudomonadati</taxon>
        <taxon>Pseudomonadota</taxon>
        <taxon>Alphaproteobacteria</taxon>
        <taxon>Hyphomicrobiales</taxon>
        <taxon>Parvibaculaceae</taxon>
        <taxon>Kaustia</taxon>
    </lineage>
</organism>
<keyword evidence="2" id="KW-1185">Reference proteome</keyword>
<accession>A0A7S8C729</accession>
<sequence length="364" mass="38491">MTEGFKTDVLVSGTGPFAGRIALDIAATAERPISVAIAGRNRDRLDWLRTAGNARAAMFGRPATFSTLEADLTEDGAAERVIAQTRPRIAVQAASVQTSMVISDTGNAWTALVAEGGLSATAPFHAVITGKVARAIAEHSPETAFINCCFPDVVNGLIAAQGYNVLCGTGNVAILSNVFSGAKGISDPARLRVLAHYQNLAAWRRPSGERQGAVAPRVFLDGREIADVFEDFADVKLTAEPAIEVSGASGVTLIRAYVAGEPWVGHVPGPNGLPGGYPVRLEEGTLRLNLPDGLTQEEAVSWNAAFEATNGLVVEGREARYTGALKAVLKRWDFPHADGFALEELDTVHRDLSALRNRLSAIPA</sequence>
<reference evidence="1 2" key="1">
    <citation type="submission" date="2020-06" db="EMBL/GenBank/DDBJ databases">
        <title>Genome sequence of 2 isolates from Red Sea Mangroves.</title>
        <authorList>
            <person name="Sefrji F."/>
            <person name="Michoud G."/>
            <person name="Merlino G."/>
            <person name="Daffonchio D."/>
        </authorList>
    </citation>
    <scope>NUCLEOTIDE SEQUENCE [LARGE SCALE GENOMIC DNA]</scope>
    <source>
        <strain evidence="1 2">R1DC25</strain>
    </source>
</reference>
<dbReference type="EMBL" id="CP058214">
    <property type="protein sequence ID" value="QPC44567.1"/>
    <property type="molecule type" value="Genomic_DNA"/>
</dbReference>
<name>A0A7S8C729_9HYPH</name>
<evidence type="ECO:0000313" key="1">
    <source>
        <dbReference type="EMBL" id="QPC44567.1"/>
    </source>
</evidence>
<dbReference type="AlphaFoldDB" id="A0A7S8C729"/>
<dbReference type="Proteomes" id="UP000593594">
    <property type="component" value="Chromosome"/>
</dbReference>
<dbReference type="KEGG" id="kmn:HW532_18805"/>
<dbReference type="RefSeq" id="WP_213161939.1">
    <property type="nucleotide sequence ID" value="NZ_CP058214.1"/>
</dbReference>
<gene>
    <name evidence="1" type="ORF">HW532_18805</name>
</gene>
<protein>
    <recommendedName>
        <fullName evidence="3">Saccharopine dehydrogenase NADP binding domain-containing protein</fullName>
    </recommendedName>
</protein>
<evidence type="ECO:0000313" key="2">
    <source>
        <dbReference type="Proteomes" id="UP000593594"/>
    </source>
</evidence>